<evidence type="ECO:0000256" key="1">
    <source>
        <dbReference type="SAM" id="Phobius"/>
    </source>
</evidence>
<feature type="transmembrane region" description="Helical" evidence="1">
    <location>
        <begin position="58"/>
        <end position="81"/>
    </location>
</feature>
<reference evidence="2 3" key="1">
    <citation type="submission" date="2018-04" db="EMBL/GenBank/DDBJ databases">
        <authorList>
            <person name="Eckel V.P."/>
            <person name="Vogel R.F."/>
        </authorList>
    </citation>
    <scope>NUCLEOTIDE SEQUENCE [LARGE SCALE GENOMIC DNA]</scope>
    <source>
        <strain evidence="3">TMW 2.1764</strain>
    </source>
</reference>
<accession>A0A5N6RW63</accession>
<name>A0A5N6RW63_9BIFI</name>
<sequence>MGDSKHQENHAMKQKHRRALLVCHILALLMILAGLMCVGSSFVSACLHPEQITSFPQYVYFFQIVPFALGAAAIETIALVLRRWCKM</sequence>
<comment type="caution">
    <text evidence="2">The sequence shown here is derived from an EMBL/GenBank/DDBJ whole genome shotgun (WGS) entry which is preliminary data.</text>
</comment>
<organism evidence="2 3">
    <name type="scientific">Bifidobacterium tibiigranuli</name>
    <dbReference type="NCBI Taxonomy" id="2172043"/>
    <lineage>
        <taxon>Bacteria</taxon>
        <taxon>Bacillati</taxon>
        <taxon>Actinomycetota</taxon>
        <taxon>Actinomycetes</taxon>
        <taxon>Bifidobacteriales</taxon>
        <taxon>Bifidobacteriaceae</taxon>
        <taxon>Bifidobacterium</taxon>
    </lineage>
</organism>
<dbReference type="GeneID" id="78128112"/>
<feature type="transmembrane region" description="Helical" evidence="1">
    <location>
        <begin position="21"/>
        <end position="43"/>
    </location>
</feature>
<gene>
    <name evidence="2" type="ORF">DDE84_10525</name>
</gene>
<evidence type="ECO:0000313" key="3">
    <source>
        <dbReference type="Proteomes" id="UP000325415"/>
    </source>
</evidence>
<keyword evidence="1" id="KW-0812">Transmembrane</keyword>
<dbReference type="AlphaFoldDB" id="A0A5N6RW63"/>
<dbReference type="RefSeq" id="WP_152581657.1">
    <property type="nucleotide sequence ID" value="NZ_QDAG01000012.1"/>
</dbReference>
<keyword evidence="1" id="KW-1133">Transmembrane helix</keyword>
<protein>
    <recommendedName>
        <fullName evidence="4">DUF3955 domain-containing protein</fullName>
    </recommendedName>
</protein>
<evidence type="ECO:0000313" key="2">
    <source>
        <dbReference type="EMBL" id="KAE8126551.1"/>
    </source>
</evidence>
<keyword evidence="3" id="KW-1185">Reference proteome</keyword>
<dbReference type="Proteomes" id="UP000325415">
    <property type="component" value="Unassembled WGS sequence"/>
</dbReference>
<evidence type="ECO:0008006" key="4">
    <source>
        <dbReference type="Google" id="ProtNLM"/>
    </source>
</evidence>
<proteinExistence type="predicted"/>
<dbReference type="EMBL" id="QDAG01000012">
    <property type="protein sequence ID" value="KAE8126551.1"/>
    <property type="molecule type" value="Genomic_DNA"/>
</dbReference>
<keyword evidence="1" id="KW-0472">Membrane</keyword>